<keyword evidence="5 11" id="KW-0378">Hydrolase</keyword>
<dbReference type="GO" id="GO:0003924">
    <property type="term" value="F:GTPase activity"/>
    <property type="evidence" value="ECO:0007669"/>
    <property type="project" value="InterPro"/>
</dbReference>
<evidence type="ECO:0000256" key="1">
    <source>
        <dbReference type="ARBA" id="ARBA00005290"/>
    </source>
</evidence>
<reference evidence="14" key="1">
    <citation type="journal article" date="2014" name="PLoS ONE">
        <title>The genome and linkage map of the northern pike (Esox lucius): conserved synteny revealed between the salmonid sister group and the Neoteleostei.</title>
        <authorList>
            <person name="Rondeau E.B."/>
            <person name="Minkley D.R."/>
            <person name="Leong J.S."/>
            <person name="Messmer A.M."/>
            <person name="Jantzen J.R."/>
            <person name="von Schalburg K.R."/>
            <person name="Lemon C."/>
            <person name="Bird N.H."/>
            <person name="Koop B.F."/>
        </authorList>
    </citation>
    <scope>NUCLEOTIDE SEQUENCE</scope>
</reference>
<evidence type="ECO:0000256" key="2">
    <source>
        <dbReference type="ARBA" id="ARBA00022490"/>
    </source>
</evidence>
<evidence type="ECO:0000256" key="6">
    <source>
        <dbReference type="ARBA" id="ARBA00022990"/>
    </source>
</evidence>
<dbReference type="STRING" id="8010.ENSELUP00000029369"/>
<feature type="compositionally biased region" description="Basic and acidic residues" evidence="12">
    <location>
        <begin position="365"/>
        <end position="375"/>
    </location>
</feature>
<feature type="compositionally biased region" description="Acidic residues" evidence="12">
    <location>
        <begin position="351"/>
        <end position="364"/>
    </location>
</feature>
<evidence type="ECO:0000256" key="5">
    <source>
        <dbReference type="ARBA" id="ARBA00022801"/>
    </source>
</evidence>
<dbReference type="OrthoDB" id="243313at2759"/>
<comment type="subunit">
    <text evidence="11">Binds to RNA polymerase II.</text>
</comment>
<dbReference type="GO" id="GO:0005634">
    <property type="term" value="C:nucleus"/>
    <property type="evidence" value="ECO:0007669"/>
    <property type="project" value="UniProtKB-SubCell"/>
</dbReference>
<proteinExistence type="inferred from homology"/>
<feature type="region of interest" description="Disordered" evidence="12">
    <location>
        <begin position="330"/>
        <end position="382"/>
    </location>
</feature>
<dbReference type="Gene3D" id="3.40.50.300">
    <property type="entry name" value="P-loop containing nucleotide triphosphate hydrolases"/>
    <property type="match status" value="1"/>
</dbReference>
<dbReference type="InterPro" id="IPR030230">
    <property type="entry name" value="Gpn1/Npa3/XAB1"/>
</dbReference>
<dbReference type="Ensembl" id="ENSELUT00000011000.3">
    <property type="protein sequence ID" value="ENSELUP00000029369.2"/>
    <property type="gene ID" value="ENSELUG00000006293.3"/>
</dbReference>
<evidence type="ECO:0000256" key="7">
    <source>
        <dbReference type="ARBA" id="ARBA00023134"/>
    </source>
</evidence>
<evidence type="ECO:0000256" key="12">
    <source>
        <dbReference type="SAM" id="MobiDB-lite"/>
    </source>
</evidence>
<dbReference type="GO" id="GO:0005525">
    <property type="term" value="F:GTP binding"/>
    <property type="evidence" value="ECO:0007669"/>
    <property type="project" value="UniProtKB-KW"/>
</dbReference>
<dbReference type="GeneTree" id="ENSGT00950000183172"/>
<dbReference type="PANTHER" id="PTHR21231:SF8">
    <property type="entry name" value="GPN-LOOP GTPASE 1"/>
    <property type="match status" value="1"/>
</dbReference>
<dbReference type="AlphaFoldDB" id="A0A3P8ZKM1"/>
<dbReference type="Proteomes" id="UP000265140">
    <property type="component" value="Chromosome 15"/>
</dbReference>
<keyword evidence="8" id="KW-0539">Nucleus</keyword>
<dbReference type="InterPro" id="IPR027417">
    <property type="entry name" value="P-loop_NTPase"/>
</dbReference>
<reference evidence="13" key="2">
    <citation type="submission" date="2020-02" db="EMBL/GenBank/DDBJ databases">
        <title>Esox lucius (northern pike) genome, fEsoLuc1, primary haplotype.</title>
        <authorList>
            <person name="Myers G."/>
            <person name="Karagic N."/>
            <person name="Meyer A."/>
            <person name="Pippel M."/>
            <person name="Reichard M."/>
            <person name="Winkler S."/>
            <person name="Tracey A."/>
            <person name="Sims Y."/>
            <person name="Howe K."/>
            <person name="Rhie A."/>
            <person name="Formenti G."/>
            <person name="Durbin R."/>
            <person name="Fedrigo O."/>
            <person name="Jarvis E.D."/>
        </authorList>
    </citation>
    <scope>NUCLEOTIDE SEQUENCE [LARGE SCALE GENOMIC DNA]</scope>
</reference>
<evidence type="ECO:0000256" key="11">
    <source>
        <dbReference type="RuleBase" id="RU365059"/>
    </source>
</evidence>
<protein>
    <recommendedName>
        <fullName evidence="11">GPN-loop GTPase</fullName>
        <ecNumber evidence="11">3.6.5.-</ecNumber>
    </recommendedName>
</protein>
<feature type="compositionally biased region" description="Basic and acidic residues" evidence="12">
    <location>
        <begin position="19"/>
        <end position="31"/>
    </location>
</feature>
<comment type="subunit">
    <text evidence="10">Heterodimer with GPN3. Binds to RNA polymerase II (RNAPII). Interacts directly with RNAPII subunits RPB4 and RPB7 and the CTD of RPB1. Interacts with XPA.</text>
</comment>
<reference evidence="13" key="4">
    <citation type="submission" date="2025-09" db="UniProtKB">
        <authorList>
            <consortium name="Ensembl"/>
        </authorList>
    </citation>
    <scope>IDENTIFICATION</scope>
</reference>
<gene>
    <name evidence="13" type="primary">GPN1</name>
</gene>
<name>A0A3P8ZKM1_ESOLU</name>
<evidence type="ECO:0000313" key="14">
    <source>
        <dbReference type="Proteomes" id="UP000265140"/>
    </source>
</evidence>
<sequence length="393" mass="43859">MATASGSTCPKAVSGENSECDHGGGDSRDSKTTSGNAPQKKPVCLIVLGMAGSGKTTFVQRLTAHLHTKKSPPYVINLDPAVHEVPFPANIDIRDTVNYKEVMKQYGLGPNGGIVTSLNLFATRFDQVMKFIENKQSNHQYVLIDTPGQIEVFTWSASGTIITETLASTFPCVVAYVMDTSRSVNPVTFMSNMLYACSIMYKTKLPFIVVMNKTDIIDHSFAVEWMQDFEVFQDALNQETSYVSNLTRSMSLVLDEFYTNLRVVGVSAVTGNGLDQFFAEVAEAAKEYETDYRPEYERLHKELADAQSRKQQEQMEHLQKDMGSVTMTTTLPTEADVPGRSDLIFNRGNPDEEEEEQVDSDTDDIDHNLTEESKESTAFGNFLKERKEMVQKH</sequence>
<dbReference type="InterPro" id="IPR004130">
    <property type="entry name" value="Gpn"/>
</dbReference>
<reference evidence="13" key="3">
    <citation type="submission" date="2025-08" db="UniProtKB">
        <authorList>
            <consortium name="Ensembl"/>
        </authorList>
    </citation>
    <scope>IDENTIFICATION</scope>
</reference>
<dbReference type="SUPFAM" id="SSF52540">
    <property type="entry name" value="P-loop containing nucleoside triphosphate hydrolases"/>
    <property type="match status" value="1"/>
</dbReference>
<evidence type="ECO:0000256" key="3">
    <source>
        <dbReference type="ARBA" id="ARBA00022553"/>
    </source>
</evidence>
<dbReference type="GO" id="GO:0005737">
    <property type="term" value="C:cytoplasm"/>
    <property type="evidence" value="ECO:0007669"/>
    <property type="project" value="UniProtKB-SubCell"/>
</dbReference>
<evidence type="ECO:0000256" key="9">
    <source>
        <dbReference type="ARBA" id="ARBA00058008"/>
    </source>
</evidence>
<dbReference type="Pfam" id="PF03029">
    <property type="entry name" value="ATP_bind_1"/>
    <property type="match status" value="1"/>
</dbReference>
<dbReference type="PRINTS" id="PR00449">
    <property type="entry name" value="RASTRNSFRMNG"/>
</dbReference>
<accession>A0A3P8ZKM1</accession>
<comment type="function">
    <text evidence="9">Small GTPase required for proper nuclear import of RNA polymerase II (RNAPII). May act at an RNAP assembly step prior to nuclear import. Forms an interface between the RNA polymerase II enzyme and chaperone/scaffolding proteins, suggesting that it is required to connect RNA polymerase II to regulators of protein complex formation. May be involved in nuclear localization of XPA.</text>
</comment>
<evidence type="ECO:0000256" key="8">
    <source>
        <dbReference type="ARBA" id="ARBA00023242"/>
    </source>
</evidence>
<evidence type="ECO:0000256" key="10">
    <source>
        <dbReference type="ARBA" id="ARBA00063285"/>
    </source>
</evidence>
<comment type="subcellular location">
    <subcellularLocation>
        <location evidence="11">Cytoplasm</location>
    </subcellularLocation>
    <subcellularLocation>
        <location evidence="11">Nucleus</location>
    </subcellularLocation>
</comment>
<keyword evidence="2 11" id="KW-0963">Cytoplasm</keyword>
<comment type="similarity">
    <text evidence="1 11">Belongs to the GPN-loop GTPase family.</text>
</comment>
<dbReference type="CDD" id="cd17870">
    <property type="entry name" value="GPN1"/>
    <property type="match status" value="1"/>
</dbReference>
<keyword evidence="4 11" id="KW-0547">Nucleotide-binding</keyword>
<evidence type="ECO:0000313" key="13">
    <source>
        <dbReference type="Ensembl" id="ENSELUP00000029369.2"/>
    </source>
</evidence>
<keyword evidence="3" id="KW-0597">Phosphoprotein</keyword>
<organism evidence="13 14">
    <name type="scientific">Esox lucius</name>
    <name type="common">Northern pike</name>
    <dbReference type="NCBI Taxonomy" id="8010"/>
    <lineage>
        <taxon>Eukaryota</taxon>
        <taxon>Metazoa</taxon>
        <taxon>Chordata</taxon>
        <taxon>Craniata</taxon>
        <taxon>Vertebrata</taxon>
        <taxon>Euteleostomi</taxon>
        <taxon>Actinopterygii</taxon>
        <taxon>Neopterygii</taxon>
        <taxon>Teleostei</taxon>
        <taxon>Protacanthopterygii</taxon>
        <taxon>Esociformes</taxon>
        <taxon>Esocidae</taxon>
        <taxon>Esox</taxon>
    </lineage>
</organism>
<keyword evidence="6" id="KW-0007">Acetylation</keyword>
<dbReference type="Bgee" id="ENSELUG00000006293">
    <property type="expression patterns" value="Expressed in muscle tissue and 15 other cell types or tissues"/>
</dbReference>
<dbReference type="FunFam" id="3.40.50.300:FF:000696">
    <property type="entry name" value="GPN-loop GTPase"/>
    <property type="match status" value="1"/>
</dbReference>
<dbReference type="EC" id="3.6.5.-" evidence="11"/>
<dbReference type="PANTHER" id="PTHR21231">
    <property type="entry name" value="XPA-BINDING PROTEIN 1-RELATED"/>
    <property type="match status" value="1"/>
</dbReference>
<dbReference type="InParanoid" id="A0A3P8ZKM1"/>
<feature type="region of interest" description="Disordered" evidence="12">
    <location>
        <begin position="1"/>
        <end position="38"/>
    </location>
</feature>
<keyword evidence="14" id="KW-1185">Reference proteome</keyword>
<keyword evidence="7 11" id="KW-0342">GTP-binding</keyword>
<dbReference type="OMA" id="MIIVFNK"/>
<evidence type="ECO:0000256" key="4">
    <source>
        <dbReference type="ARBA" id="ARBA00022741"/>
    </source>
</evidence>